<dbReference type="HAMAP" id="MF_00376">
    <property type="entry name" value="Dephospho_CoA_kinase"/>
    <property type="match status" value="1"/>
</dbReference>
<comment type="pathway">
    <text evidence="5">Cofactor biosynthesis; coenzyme A biosynthesis; CoA from (R)-pantothenate: step 5/5.</text>
</comment>
<dbReference type="STRING" id="683124.SAMN05444337_2392"/>
<evidence type="ECO:0000256" key="5">
    <source>
        <dbReference type="HAMAP-Rule" id="MF_00376"/>
    </source>
</evidence>
<reference evidence="7 8" key="1">
    <citation type="submission" date="2016-11" db="EMBL/GenBank/DDBJ databases">
        <authorList>
            <person name="Jaros S."/>
            <person name="Januszkiewicz K."/>
            <person name="Wedrychowicz H."/>
        </authorList>
    </citation>
    <scope>NUCLEOTIDE SEQUENCE [LARGE SCALE GENOMIC DNA]</scope>
    <source>
        <strain evidence="7 8">DSM 22807</strain>
    </source>
</reference>
<dbReference type="InterPro" id="IPR027417">
    <property type="entry name" value="P-loop_NTPase"/>
</dbReference>
<keyword evidence="3 5" id="KW-0067">ATP-binding</keyword>
<evidence type="ECO:0000256" key="4">
    <source>
        <dbReference type="ARBA" id="ARBA00022993"/>
    </source>
</evidence>
<dbReference type="InterPro" id="IPR001977">
    <property type="entry name" value="Depp_CoAkinase"/>
</dbReference>
<gene>
    <name evidence="5" type="primary">coaE</name>
    <name evidence="7" type="ORF">SAMN05444337_2392</name>
</gene>
<comment type="subcellular location">
    <subcellularLocation>
        <location evidence="5">Cytoplasm</location>
    </subcellularLocation>
</comment>
<dbReference type="PANTHER" id="PTHR10695:SF46">
    <property type="entry name" value="BIFUNCTIONAL COENZYME A SYNTHASE-RELATED"/>
    <property type="match status" value="1"/>
</dbReference>
<evidence type="ECO:0000256" key="2">
    <source>
        <dbReference type="ARBA" id="ARBA00022741"/>
    </source>
</evidence>
<keyword evidence="5" id="KW-0963">Cytoplasm</keyword>
<dbReference type="SUPFAM" id="SSF52540">
    <property type="entry name" value="P-loop containing nucleoside triphosphate hydrolases"/>
    <property type="match status" value="1"/>
</dbReference>
<dbReference type="GO" id="GO:0004140">
    <property type="term" value="F:dephospho-CoA kinase activity"/>
    <property type="evidence" value="ECO:0007669"/>
    <property type="project" value="UniProtKB-UniRule"/>
</dbReference>
<dbReference type="RefSeq" id="WP_072785383.1">
    <property type="nucleotide sequence ID" value="NZ_CP045292.1"/>
</dbReference>
<dbReference type="Pfam" id="PF01121">
    <property type="entry name" value="CoaE"/>
    <property type="match status" value="1"/>
</dbReference>
<dbReference type="GO" id="GO:0015937">
    <property type="term" value="P:coenzyme A biosynthetic process"/>
    <property type="evidence" value="ECO:0007669"/>
    <property type="project" value="UniProtKB-UniRule"/>
</dbReference>
<evidence type="ECO:0000256" key="6">
    <source>
        <dbReference type="NCBIfam" id="TIGR00152"/>
    </source>
</evidence>
<feature type="binding site" evidence="5">
    <location>
        <begin position="12"/>
        <end position="17"/>
    </location>
    <ligand>
        <name>ATP</name>
        <dbReference type="ChEBI" id="CHEBI:30616"/>
    </ligand>
</feature>
<dbReference type="PROSITE" id="PS51219">
    <property type="entry name" value="DPCK"/>
    <property type="match status" value="1"/>
</dbReference>
<keyword evidence="5 7" id="KW-0418">Kinase</keyword>
<keyword evidence="8" id="KW-1185">Reference proteome</keyword>
<dbReference type="OrthoDB" id="9812943at2"/>
<comment type="function">
    <text evidence="5">Catalyzes the phosphorylation of the 3'-hydroxyl group of dephosphocoenzyme A to form coenzyme A.</text>
</comment>
<protein>
    <recommendedName>
        <fullName evidence="5 6">Dephospho-CoA kinase</fullName>
        <ecNumber evidence="5 6">2.7.1.24</ecNumber>
    </recommendedName>
    <alternativeName>
        <fullName evidence="5">Dephosphocoenzyme A kinase</fullName>
    </alternativeName>
</protein>
<dbReference type="GO" id="GO:0005524">
    <property type="term" value="F:ATP binding"/>
    <property type="evidence" value="ECO:0007669"/>
    <property type="project" value="UniProtKB-UniRule"/>
</dbReference>
<proteinExistence type="inferred from homology"/>
<dbReference type="Proteomes" id="UP000184232">
    <property type="component" value="Unassembled WGS sequence"/>
</dbReference>
<keyword evidence="5" id="KW-0808">Transferase</keyword>
<evidence type="ECO:0000256" key="3">
    <source>
        <dbReference type="ARBA" id="ARBA00022840"/>
    </source>
</evidence>
<dbReference type="PANTHER" id="PTHR10695">
    <property type="entry name" value="DEPHOSPHO-COA KINASE-RELATED"/>
    <property type="match status" value="1"/>
</dbReference>
<keyword evidence="2 5" id="KW-0547">Nucleotide-binding</keyword>
<comment type="catalytic activity">
    <reaction evidence="5">
        <text>3'-dephospho-CoA + ATP = ADP + CoA + H(+)</text>
        <dbReference type="Rhea" id="RHEA:18245"/>
        <dbReference type="ChEBI" id="CHEBI:15378"/>
        <dbReference type="ChEBI" id="CHEBI:30616"/>
        <dbReference type="ChEBI" id="CHEBI:57287"/>
        <dbReference type="ChEBI" id="CHEBI:57328"/>
        <dbReference type="ChEBI" id="CHEBI:456216"/>
        <dbReference type="EC" id="2.7.1.24"/>
    </reaction>
</comment>
<sequence length="195" mass="22143">MTKIIGLTGGIGSGKSTVAKYLISKEIPVYIADDEARKLMQSKAVINAIVKVFGPEVLAYDGLLDRKALANIVFNDKEKLALLNGIVHPKVKKHFEAWIEKNKTHPFVVKEVAILFETQGHLQCDKTILVTAPLDVRIERTMKRDDVTKEEVLLRIKNQLPDEEKVKLADYVIQNINLEDTYNQIDELLKDLYKM</sequence>
<dbReference type="PRINTS" id="PR00988">
    <property type="entry name" value="URIDINKINASE"/>
</dbReference>
<accession>A0A1M6L5E9</accession>
<organism evidence="7 8">
    <name type="scientific">Flavobacterium haoranii</name>
    <dbReference type="NCBI Taxonomy" id="683124"/>
    <lineage>
        <taxon>Bacteria</taxon>
        <taxon>Pseudomonadati</taxon>
        <taxon>Bacteroidota</taxon>
        <taxon>Flavobacteriia</taxon>
        <taxon>Flavobacteriales</taxon>
        <taxon>Flavobacteriaceae</taxon>
        <taxon>Flavobacterium</taxon>
    </lineage>
</organism>
<comment type="similarity">
    <text evidence="1 5">Belongs to the CoaE family.</text>
</comment>
<dbReference type="Gene3D" id="3.40.50.300">
    <property type="entry name" value="P-loop containing nucleotide triphosphate hydrolases"/>
    <property type="match status" value="1"/>
</dbReference>
<dbReference type="UniPathway" id="UPA00241">
    <property type="reaction ID" value="UER00356"/>
</dbReference>
<name>A0A1M6L5E9_9FLAO</name>
<dbReference type="AlphaFoldDB" id="A0A1M6L5E9"/>
<evidence type="ECO:0000313" key="7">
    <source>
        <dbReference type="EMBL" id="SHJ66437.1"/>
    </source>
</evidence>
<dbReference type="EMBL" id="FQZH01000005">
    <property type="protein sequence ID" value="SHJ66437.1"/>
    <property type="molecule type" value="Genomic_DNA"/>
</dbReference>
<dbReference type="NCBIfam" id="TIGR00152">
    <property type="entry name" value="dephospho-CoA kinase"/>
    <property type="match status" value="1"/>
</dbReference>
<dbReference type="GO" id="GO:0005737">
    <property type="term" value="C:cytoplasm"/>
    <property type="evidence" value="ECO:0007669"/>
    <property type="project" value="UniProtKB-SubCell"/>
</dbReference>
<dbReference type="EC" id="2.7.1.24" evidence="5 6"/>
<keyword evidence="4 5" id="KW-0173">Coenzyme A biosynthesis</keyword>
<evidence type="ECO:0000313" key="8">
    <source>
        <dbReference type="Proteomes" id="UP000184232"/>
    </source>
</evidence>
<dbReference type="CDD" id="cd02022">
    <property type="entry name" value="DPCK"/>
    <property type="match status" value="1"/>
</dbReference>
<evidence type="ECO:0000256" key="1">
    <source>
        <dbReference type="ARBA" id="ARBA00009018"/>
    </source>
</evidence>